<proteinExistence type="predicted"/>
<sequence length="131" mass="15276">MKCEDLYYSDTDSLLIKKEEMHKFPIGKEYGELKIEDESSKIIVVSPKTYIVNKKKGLKGYKIGDKWQIMQGDTVLEEGANIKESIYEALLDETKHVITKYHNIQKKFVRRSDTMWELLTISGENIEKILT</sequence>
<reference evidence="1" key="1">
    <citation type="submission" date="2021-06" db="EMBL/GenBank/DDBJ databases">
        <authorList>
            <consortium name="DOE Joint Genome Institute"/>
            <person name="Mondo S.J."/>
            <person name="Amses K.R."/>
            <person name="Simmons D.R."/>
            <person name="Longcore J.E."/>
            <person name="Seto K."/>
            <person name="Alves G.H."/>
            <person name="Bonds A.E."/>
            <person name="Quandt C.A."/>
            <person name="Davis W.J."/>
            <person name="Chang Y."/>
            <person name="Letcher P.M."/>
            <person name="Powell M.J."/>
            <person name="Kuo A."/>
            <person name="Labutti K."/>
            <person name="Pangilinan J."/>
            <person name="Andreopoulos W."/>
            <person name="Tritt A."/>
            <person name="Riley R."/>
            <person name="Hundley H."/>
            <person name="Johnson J."/>
            <person name="Lipzen A."/>
            <person name="Barry K."/>
            <person name="Berbee M.L."/>
            <person name="Buchler N.E."/>
            <person name="Grigoriev I.V."/>
            <person name="Spatafora J.W."/>
            <person name="Stajich J.E."/>
            <person name="James T.Y."/>
        </authorList>
    </citation>
    <scope>NUCLEOTIDE SEQUENCE</scope>
    <source>
        <strain evidence="1">AG</strain>
    </source>
</reference>
<organism evidence="1 2">
    <name type="scientific">Umbelopsis ramanniana AG</name>
    <dbReference type="NCBI Taxonomy" id="1314678"/>
    <lineage>
        <taxon>Eukaryota</taxon>
        <taxon>Fungi</taxon>
        <taxon>Fungi incertae sedis</taxon>
        <taxon>Mucoromycota</taxon>
        <taxon>Mucoromycotina</taxon>
        <taxon>Umbelopsidomycetes</taxon>
        <taxon>Umbelopsidales</taxon>
        <taxon>Umbelopsidaceae</taxon>
        <taxon>Umbelopsis</taxon>
    </lineage>
</organism>
<reference evidence="1" key="2">
    <citation type="journal article" date="2022" name="Proc. Natl. Acad. Sci. U.S.A.">
        <title>Diploid-dominant life cycles characterize the early evolution of Fungi.</title>
        <authorList>
            <person name="Amses K.R."/>
            <person name="Simmons D.R."/>
            <person name="Longcore J.E."/>
            <person name="Mondo S.J."/>
            <person name="Seto K."/>
            <person name="Jeronimo G.H."/>
            <person name="Bonds A.E."/>
            <person name="Quandt C.A."/>
            <person name="Davis W.J."/>
            <person name="Chang Y."/>
            <person name="Federici B.A."/>
            <person name="Kuo A."/>
            <person name="LaButti K."/>
            <person name="Pangilinan J."/>
            <person name="Andreopoulos W."/>
            <person name="Tritt A."/>
            <person name="Riley R."/>
            <person name="Hundley H."/>
            <person name="Johnson J."/>
            <person name="Lipzen A."/>
            <person name="Barry K."/>
            <person name="Lang B.F."/>
            <person name="Cuomo C.A."/>
            <person name="Buchler N.E."/>
            <person name="Grigoriev I.V."/>
            <person name="Spatafora J.W."/>
            <person name="Stajich J.E."/>
            <person name="James T.Y."/>
        </authorList>
    </citation>
    <scope>NUCLEOTIDE SEQUENCE</scope>
    <source>
        <strain evidence="1">AG</strain>
    </source>
</reference>
<dbReference type="InterPro" id="IPR023211">
    <property type="entry name" value="DNA_pol_palm_dom_sf"/>
</dbReference>
<evidence type="ECO:0000313" key="2">
    <source>
        <dbReference type="Proteomes" id="UP001206595"/>
    </source>
</evidence>
<dbReference type="RefSeq" id="XP_051439903.1">
    <property type="nucleotide sequence ID" value="XM_051593215.1"/>
</dbReference>
<dbReference type="EMBL" id="MU621056">
    <property type="protein sequence ID" value="KAI8574896.1"/>
    <property type="molecule type" value="Genomic_DNA"/>
</dbReference>
<name>A0AAD5DYU7_UMBRA</name>
<gene>
    <name evidence="1" type="ORF">K450DRAFT_276097</name>
</gene>
<dbReference type="AlphaFoldDB" id="A0AAD5DYU7"/>
<evidence type="ECO:0000313" key="1">
    <source>
        <dbReference type="EMBL" id="KAI8574896.1"/>
    </source>
</evidence>
<dbReference type="Gene3D" id="3.90.1600.10">
    <property type="entry name" value="Palm domain of DNA polymerase"/>
    <property type="match status" value="1"/>
</dbReference>
<dbReference type="InterPro" id="IPR043502">
    <property type="entry name" value="DNA/RNA_pol_sf"/>
</dbReference>
<accession>A0AAD5DYU7</accession>
<protein>
    <submittedName>
        <fullName evidence="1">Uncharacterized protein</fullName>
    </submittedName>
</protein>
<dbReference type="Proteomes" id="UP001206595">
    <property type="component" value="Unassembled WGS sequence"/>
</dbReference>
<comment type="caution">
    <text evidence="1">The sequence shown here is derived from an EMBL/GenBank/DDBJ whole genome shotgun (WGS) entry which is preliminary data.</text>
</comment>
<dbReference type="SUPFAM" id="SSF56672">
    <property type="entry name" value="DNA/RNA polymerases"/>
    <property type="match status" value="1"/>
</dbReference>
<dbReference type="GeneID" id="75918557"/>
<keyword evidence="2" id="KW-1185">Reference proteome</keyword>